<dbReference type="PROSITE" id="PS50017">
    <property type="entry name" value="DEATH_DOMAIN"/>
    <property type="match status" value="1"/>
</dbReference>
<proteinExistence type="evidence at transcript level"/>
<name>V9LCM0_CALMI</name>
<dbReference type="SUPFAM" id="SSF47986">
    <property type="entry name" value="DEATH domain"/>
    <property type="match status" value="1"/>
</dbReference>
<dbReference type="Pfam" id="PF00531">
    <property type="entry name" value="Death"/>
    <property type="match status" value="1"/>
</dbReference>
<sequence>LAQLLLRHYSHRAAAVTRDILGLIPRRDLLHLLPPPGPPDPHLRAVGEVGDLTPGFAPDNTPGRADRGQKSGPVTESQLMILASNLGHEWRQIGIEFLGLNEVTLERCEAENKHSAVDRNFRMLIAWRNKEKWAATASGLHSILSDPNCPLHPETFDFLLPDLKPRLQPSSGHHKT</sequence>
<accession>V9LCM0</accession>
<dbReference type="InterPro" id="IPR000488">
    <property type="entry name" value="Death_dom"/>
</dbReference>
<organism evidence="3">
    <name type="scientific">Callorhinchus milii</name>
    <name type="common">Ghost shark</name>
    <dbReference type="NCBI Taxonomy" id="7868"/>
    <lineage>
        <taxon>Eukaryota</taxon>
        <taxon>Metazoa</taxon>
        <taxon>Chordata</taxon>
        <taxon>Craniata</taxon>
        <taxon>Vertebrata</taxon>
        <taxon>Chondrichthyes</taxon>
        <taxon>Holocephali</taxon>
        <taxon>Chimaeriformes</taxon>
        <taxon>Callorhinchidae</taxon>
        <taxon>Callorhinchus</taxon>
    </lineage>
</organism>
<dbReference type="Gene3D" id="1.10.533.10">
    <property type="entry name" value="Death Domain, Fas"/>
    <property type="match status" value="1"/>
</dbReference>
<reference evidence="3" key="1">
    <citation type="journal article" date="2014" name="Nature">
        <title>Elephant shark genome provides unique insights into gnathostome evolution.</title>
        <authorList>
            <consortium name="International Elephant Shark Genome Sequencing Consortium"/>
            <person name="Venkatesh B."/>
            <person name="Lee A.P."/>
            <person name="Ravi V."/>
            <person name="Maurya A.K."/>
            <person name="Lian M.M."/>
            <person name="Swann J.B."/>
            <person name="Ohta Y."/>
            <person name="Flajnik M.F."/>
            <person name="Sutoh Y."/>
            <person name="Kasahara M."/>
            <person name="Hoon S."/>
            <person name="Gangu V."/>
            <person name="Roy S.W."/>
            <person name="Irimia M."/>
            <person name="Korzh V."/>
            <person name="Kondrychyn I."/>
            <person name="Lim Z.W."/>
            <person name="Tay B.H."/>
            <person name="Tohari S."/>
            <person name="Kong K.W."/>
            <person name="Ho S."/>
            <person name="Lorente-Galdos B."/>
            <person name="Quilez J."/>
            <person name="Marques-Bonet T."/>
            <person name="Raney B.J."/>
            <person name="Ingham P.W."/>
            <person name="Tay A."/>
            <person name="Hillier L.W."/>
            <person name="Minx P."/>
            <person name="Boehm T."/>
            <person name="Wilson R.K."/>
            <person name="Brenner S."/>
            <person name="Warren W.C."/>
        </authorList>
    </citation>
    <scope>NUCLEOTIDE SEQUENCE</scope>
    <source>
        <tissue evidence="3">Heart</tissue>
    </source>
</reference>
<evidence type="ECO:0000313" key="3">
    <source>
        <dbReference type="EMBL" id="AFP10454.1"/>
    </source>
</evidence>
<dbReference type="AlphaFoldDB" id="V9LCM0"/>
<feature type="non-terminal residue" evidence="3">
    <location>
        <position position="1"/>
    </location>
</feature>
<dbReference type="GO" id="GO:0007165">
    <property type="term" value="P:signal transduction"/>
    <property type="evidence" value="ECO:0007669"/>
    <property type="project" value="InterPro"/>
</dbReference>
<evidence type="ECO:0000256" key="1">
    <source>
        <dbReference type="SAM" id="MobiDB-lite"/>
    </source>
</evidence>
<protein>
    <recommendedName>
        <fullName evidence="2">Death domain-containing protein</fullName>
    </recommendedName>
</protein>
<feature type="region of interest" description="Disordered" evidence="1">
    <location>
        <begin position="40"/>
        <end position="73"/>
    </location>
</feature>
<evidence type="ECO:0000259" key="2">
    <source>
        <dbReference type="PROSITE" id="PS50017"/>
    </source>
</evidence>
<feature type="domain" description="Death" evidence="2">
    <location>
        <begin position="75"/>
        <end position="146"/>
    </location>
</feature>
<dbReference type="InterPro" id="IPR011029">
    <property type="entry name" value="DEATH-like_dom_sf"/>
</dbReference>
<dbReference type="EMBL" id="JW877937">
    <property type="protein sequence ID" value="AFP10454.1"/>
    <property type="molecule type" value="mRNA"/>
</dbReference>